<evidence type="ECO:0000256" key="1">
    <source>
        <dbReference type="SAM" id="Phobius"/>
    </source>
</evidence>
<proteinExistence type="predicted"/>
<dbReference type="Proteomes" id="UP000038011">
    <property type="component" value="Unassembled WGS sequence"/>
</dbReference>
<dbReference type="RefSeq" id="WP_053999086.1">
    <property type="nucleotide sequence ID" value="NZ_JXMU01000012.1"/>
</dbReference>
<comment type="caution">
    <text evidence="2">The sequence shown here is derived from an EMBL/GenBank/DDBJ whole genome shotgun (WGS) entry which is preliminary data.</text>
</comment>
<keyword evidence="1" id="KW-0472">Membrane</keyword>
<dbReference type="PATRIC" id="fig|1514904.3.peg.692"/>
<keyword evidence="1" id="KW-1133">Transmembrane helix</keyword>
<keyword evidence="1" id="KW-0812">Transmembrane</keyword>
<sequence length="127" mass="13314">MDDFSNVNWLAVIVGAVLAFVAGWLWYSPILFGAKWAEGSRVEMGTADEMPKMAMLLQALALLLISTFIGMTAAAGALTTAIVAILGIAAFNMSAGAFIKKSNYALLVDGGYAILIGIVMIVVQGIL</sequence>
<name>A0A0N0E7I7_9HYPH</name>
<evidence type="ECO:0008006" key="4">
    <source>
        <dbReference type="Google" id="ProtNLM"/>
    </source>
</evidence>
<accession>A0A0N0E7I7</accession>
<protein>
    <recommendedName>
        <fullName evidence="4">Twitching motility protein PilT</fullName>
    </recommendedName>
</protein>
<dbReference type="Pfam" id="PF08570">
    <property type="entry name" value="DUF1761"/>
    <property type="match status" value="1"/>
</dbReference>
<gene>
    <name evidence="2" type="ORF">SU32_09315</name>
</gene>
<dbReference type="EMBL" id="JXMU01000012">
    <property type="protein sequence ID" value="KPB01245.1"/>
    <property type="molecule type" value="Genomic_DNA"/>
</dbReference>
<dbReference type="STRING" id="1514904.SU32_09315"/>
<evidence type="ECO:0000313" key="3">
    <source>
        <dbReference type="Proteomes" id="UP000038011"/>
    </source>
</evidence>
<organism evidence="2 3">
    <name type="scientific">Ahrensia marina</name>
    <dbReference type="NCBI Taxonomy" id="1514904"/>
    <lineage>
        <taxon>Bacteria</taxon>
        <taxon>Pseudomonadati</taxon>
        <taxon>Pseudomonadota</taxon>
        <taxon>Alphaproteobacteria</taxon>
        <taxon>Hyphomicrobiales</taxon>
        <taxon>Ahrensiaceae</taxon>
        <taxon>Ahrensia</taxon>
    </lineage>
</organism>
<feature type="transmembrane region" description="Helical" evidence="1">
    <location>
        <begin position="7"/>
        <end position="27"/>
    </location>
</feature>
<reference evidence="2 3" key="1">
    <citation type="submission" date="2015-01" db="EMBL/GenBank/DDBJ databases">
        <title>Ahrensia donghaiensis sp. nov., a novel dimethylsulphoniopropionate-cleavage bacterium isolated from seawater and emended descriptions of the genus Ahrensia and Ahrensia kielensis.</title>
        <authorList>
            <person name="Liu J."/>
        </authorList>
    </citation>
    <scope>NUCLEOTIDE SEQUENCE [LARGE SCALE GENOMIC DNA]</scope>
    <source>
        <strain evidence="2 3">LZD062</strain>
    </source>
</reference>
<dbReference type="AlphaFoldDB" id="A0A0N0E7I7"/>
<keyword evidence="3" id="KW-1185">Reference proteome</keyword>
<dbReference type="OrthoDB" id="7432713at2"/>
<feature type="transmembrane region" description="Helical" evidence="1">
    <location>
        <begin position="59"/>
        <end position="92"/>
    </location>
</feature>
<evidence type="ECO:0000313" key="2">
    <source>
        <dbReference type="EMBL" id="KPB01245.1"/>
    </source>
</evidence>
<feature type="transmembrane region" description="Helical" evidence="1">
    <location>
        <begin position="104"/>
        <end position="126"/>
    </location>
</feature>
<dbReference type="InterPro" id="IPR013879">
    <property type="entry name" value="DUF1761"/>
</dbReference>